<dbReference type="PANTHER" id="PTHR11927:SF9">
    <property type="entry name" value="L-FUCOSYLTRANSFERASE"/>
    <property type="match status" value="1"/>
</dbReference>
<proteinExistence type="predicted"/>
<dbReference type="InterPro" id="IPR002516">
    <property type="entry name" value="Glyco_trans_11"/>
</dbReference>
<evidence type="ECO:0000313" key="4">
    <source>
        <dbReference type="Proteomes" id="UP000184097"/>
    </source>
</evidence>
<dbReference type="Gene3D" id="3.40.50.720">
    <property type="entry name" value="NAD(P)-binding Rossmann-like Domain"/>
    <property type="match status" value="1"/>
</dbReference>
<evidence type="ECO:0000313" key="3">
    <source>
        <dbReference type="EMBL" id="SHN51079.1"/>
    </source>
</evidence>
<dbReference type="CDD" id="cd11301">
    <property type="entry name" value="Fut1_Fut2_like"/>
    <property type="match status" value="1"/>
</dbReference>
<dbReference type="GO" id="GO:0005975">
    <property type="term" value="P:carbohydrate metabolic process"/>
    <property type="evidence" value="ECO:0007669"/>
    <property type="project" value="InterPro"/>
</dbReference>
<evidence type="ECO:0000256" key="1">
    <source>
        <dbReference type="ARBA" id="ARBA00022676"/>
    </source>
</evidence>
<dbReference type="Gene3D" id="3.40.50.11350">
    <property type="match status" value="1"/>
</dbReference>
<dbReference type="Proteomes" id="UP000184097">
    <property type="component" value="Unassembled WGS sequence"/>
</dbReference>
<gene>
    <name evidence="3" type="ORF">SAMN02745247_00640</name>
</gene>
<name>A0A1M7RXP8_9FIRM</name>
<sequence>MTDIIIYGAGKIGRTALEYYSQFANVKFLIDKDTKKQKELINGVKVQGVEALDGESCDLIIAVRHGAKSISKELKSKYKGRIFLFDVSIIDLNVSNDTEVEKGISVHFSGGLGNQMFQYALFKALKTSGKDVYANISECNMPGRVLFRLPEVFEIPELNIISSNQEIRMAEKALNSNVSGKFIIYNENMVYGAVKQADKTLLQNDGGIIRGIHQTCFFPDLKRNELLSDFTFRINNDEYVKRLVDTMSDNSVSIHIRRGDYLTDANRYVYGDICTESYYDQAIKYIRERVDNPRFYIFSDDIEYVKNYFEIKDATYIEENMFSKYEDWYDMFLMSKCKHNIIANSTFSWWGAWLNQNQDKIVIAPRKWINTYDYLDIYPREWIKI</sequence>
<dbReference type="EMBL" id="FRDH01000003">
    <property type="protein sequence ID" value="SHN51079.1"/>
    <property type="molecule type" value="Genomic_DNA"/>
</dbReference>
<organism evidence="3 4">
    <name type="scientific">Butyrivibrio hungatei DSM 14810</name>
    <dbReference type="NCBI Taxonomy" id="1121132"/>
    <lineage>
        <taxon>Bacteria</taxon>
        <taxon>Bacillati</taxon>
        <taxon>Bacillota</taxon>
        <taxon>Clostridia</taxon>
        <taxon>Lachnospirales</taxon>
        <taxon>Lachnospiraceae</taxon>
        <taxon>Butyrivibrio</taxon>
    </lineage>
</organism>
<reference evidence="3 4" key="1">
    <citation type="submission" date="2016-12" db="EMBL/GenBank/DDBJ databases">
        <authorList>
            <person name="Song W.-J."/>
            <person name="Kurnit D.M."/>
        </authorList>
    </citation>
    <scope>NUCLEOTIDE SEQUENCE [LARGE SCALE GENOMIC DNA]</scope>
    <source>
        <strain evidence="3 4">DSM 14810</strain>
    </source>
</reference>
<dbReference type="GO" id="GO:0008107">
    <property type="term" value="F:galactoside 2-alpha-L-fucosyltransferase activity"/>
    <property type="evidence" value="ECO:0007669"/>
    <property type="project" value="InterPro"/>
</dbReference>
<keyword evidence="1" id="KW-0328">Glycosyltransferase</keyword>
<keyword evidence="2 3" id="KW-0808">Transferase</keyword>
<evidence type="ECO:0000256" key="2">
    <source>
        <dbReference type="ARBA" id="ARBA00022679"/>
    </source>
</evidence>
<dbReference type="Pfam" id="PF01531">
    <property type="entry name" value="Glyco_transf_11"/>
    <property type="match status" value="1"/>
</dbReference>
<dbReference type="GO" id="GO:0016020">
    <property type="term" value="C:membrane"/>
    <property type="evidence" value="ECO:0007669"/>
    <property type="project" value="InterPro"/>
</dbReference>
<accession>A0A1M7RXP8</accession>
<dbReference type="RefSeq" id="WP_207647701.1">
    <property type="nucleotide sequence ID" value="NZ_FRDH01000003.1"/>
</dbReference>
<dbReference type="AlphaFoldDB" id="A0A1M7RXP8"/>
<dbReference type="PANTHER" id="PTHR11927">
    <property type="entry name" value="GALACTOSIDE 2-L-FUCOSYLTRANSFERASE"/>
    <property type="match status" value="1"/>
</dbReference>
<protein>
    <submittedName>
        <fullName evidence="3">Glycosyl transferase family 11</fullName>
    </submittedName>
</protein>